<dbReference type="OrthoDB" id="8554583at2759"/>
<evidence type="ECO:0000313" key="2">
    <source>
        <dbReference type="RefSeq" id="XP_042600158.1"/>
    </source>
</evidence>
<dbReference type="Pfam" id="PF18744">
    <property type="entry name" value="SNAD1"/>
    <property type="match status" value="1"/>
</dbReference>
<dbReference type="AlphaFoldDB" id="A0A9R0AJ17"/>
<sequence>MVFTKLSRALLLVSLLSLCTQSLDDEFDVEVLAEIIKHFHDKFQQTQYAAAINVPKNNVFSFLEEASNVREHLETNLIYEGTELIVAKFSKDRHSEDLLMNPPKQSLLTKLLNKKGLDGCVVFYTLLSPCIDKCLSNNNNNILPGLDELKVHTGIKAFAFTHIYRPDQDKNDLHAELGKVAERVPLYRCFYKCILCGKPGSTTPIKEVCTWESKLFLEYINKLYNYTQSNASG</sequence>
<name>A0A9R0AJ17_CYPCA</name>
<feature type="chain" id="PRO_5040213963" evidence="1">
    <location>
        <begin position="23"/>
        <end position="233"/>
    </location>
</feature>
<organism evidence="2">
    <name type="scientific">Cyprinus carpio</name>
    <name type="common">Common carp</name>
    <dbReference type="NCBI Taxonomy" id="7962"/>
    <lineage>
        <taxon>Eukaryota</taxon>
        <taxon>Metazoa</taxon>
        <taxon>Chordata</taxon>
        <taxon>Craniata</taxon>
        <taxon>Vertebrata</taxon>
        <taxon>Euteleostomi</taxon>
        <taxon>Actinopterygii</taxon>
        <taxon>Neopterygii</taxon>
        <taxon>Teleostei</taxon>
        <taxon>Ostariophysi</taxon>
        <taxon>Cypriniformes</taxon>
        <taxon>Cyprinidae</taxon>
        <taxon>Cyprininae</taxon>
        <taxon>Cyprinus</taxon>
    </lineage>
</organism>
<feature type="signal peptide" evidence="1">
    <location>
        <begin position="1"/>
        <end position="22"/>
    </location>
</feature>
<dbReference type="GeneID" id="122140448"/>
<dbReference type="InterPro" id="IPR040958">
    <property type="entry name" value="SNAD1"/>
</dbReference>
<proteinExistence type="predicted"/>
<dbReference type="Proteomes" id="UP001155660">
    <property type="component" value="Chromosome B18"/>
</dbReference>
<accession>A0A9R0AJ17</accession>
<reference evidence="2" key="1">
    <citation type="submission" date="2025-08" db="UniProtKB">
        <authorList>
            <consortium name="RefSeq"/>
        </authorList>
    </citation>
    <scope>IDENTIFICATION</scope>
    <source>
        <tissue evidence="2">Muscle</tissue>
    </source>
</reference>
<gene>
    <name evidence="2" type="primary">LOC122140448</name>
</gene>
<dbReference type="KEGG" id="ccar:122140448"/>
<protein>
    <submittedName>
        <fullName evidence="2">Uncharacterized protein LOC122140448</fullName>
    </submittedName>
</protein>
<evidence type="ECO:0000256" key="1">
    <source>
        <dbReference type="SAM" id="SignalP"/>
    </source>
</evidence>
<keyword evidence="1" id="KW-0732">Signal</keyword>
<dbReference type="RefSeq" id="XP_042600158.1">
    <property type="nucleotide sequence ID" value="XM_042744224.1"/>
</dbReference>